<dbReference type="PANTHER" id="PTHR37694">
    <property type="entry name" value="SLR8022 PROTEIN"/>
    <property type="match status" value="1"/>
</dbReference>
<dbReference type="Proteomes" id="UP000485569">
    <property type="component" value="Unassembled WGS sequence"/>
</dbReference>
<evidence type="ECO:0000259" key="1">
    <source>
        <dbReference type="Pfam" id="PF07883"/>
    </source>
</evidence>
<dbReference type="PANTHER" id="PTHR37694:SF1">
    <property type="entry name" value="SLR8022 PROTEIN"/>
    <property type="match status" value="1"/>
</dbReference>
<dbReference type="Pfam" id="PF07883">
    <property type="entry name" value="Cupin_2"/>
    <property type="match status" value="1"/>
</dbReference>
<comment type="caution">
    <text evidence="2">The sequence shown here is derived from an EMBL/GenBank/DDBJ whole genome shotgun (WGS) entry which is preliminary data.</text>
</comment>
<reference evidence="2" key="1">
    <citation type="submission" date="2017-02" db="EMBL/GenBank/DDBJ databases">
        <title>Delving into the versatile metabolic prowess of the omnipresent phylum Bacteroidetes.</title>
        <authorList>
            <person name="Nobu M.K."/>
            <person name="Mei R."/>
            <person name="Narihiro T."/>
            <person name="Kuroda K."/>
            <person name="Liu W.-T."/>
        </authorList>
    </citation>
    <scope>NUCLEOTIDE SEQUENCE</scope>
    <source>
        <strain evidence="2">ADurb.Bin276</strain>
    </source>
</reference>
<dbReference type="CDD" id="cd02222">
    <property type="entry name" value="cupin_TM1459-like"/>
    <property type="match status" value="1"/>
</dbReference>
<proteinExistence type="predicted"/>
<gene>
    <name evidence="2" type="ORF">BWY41_01577</name>
</gene>
<dbReference type="InterPro" id="IPR013096">
    <property type="entry name" value="Cupin_2"/>
</dbReference>
<organism evidence="2">
    <name type="scientific">Candidatus Atribacter allofermentans</name>
    <dbReference type="NCBI Taxonomy" id="1852833"/>
    <lineage>
        <taxon>Bacteria</taxon>
        <taxon>Pseudomonadati</taxon>
        <taxon>Atribacterota</taxon>
        <taxon>Atribacteria</taxon>
        <taxon>Atribacterales</taxon>
        <taxon>Atribacteraceae</taxon>
        <taxon>Atribacter</taxon>
    </lineage>
</organism>
<feature type="domain" description="Cupin type-2" evidence="1">
    <location>
        <begin position="45"/>
        <end position="104"/>
    </location>
</feature>
<name>A0A1V5SPI9_9BACT</name>
<dbReference type="AlphaFoldDB" id="A0A1V5SPI9"/>
<dbReference type="SUPFAM" id="SSF51182">
    <property type="entry name" value="RmlC-like cupins"/>
    <property type="match status" value="1"/>
</dbReference>
<dbReference type="InterPro" id="IPR014710">
    <property type="entry name" value="RmlC-like_jellyroll"/>
</dbReference>
<dbReference type="EMBL" id="MWBQ01000136">
    <property type="protein sequence ID" value="OQA55882.1"/>
    <property type="molecule type" value="Genomic_DNA"/>
</dbReference>
<dbReference type="Gene3D" id="2.60.120.10">
    <property type="entry name" value="Jelly Rolls"/>
    <property type="match status" value="1"/>
</dbReference>
<accession>A0A1V5SPI9</accession>
<sequence length="115" mass="13207">MIRTKLSKVKEIRTPHGKKVRWLISKEMGAPRFEMRHFTITDESQPSEEAHPWEHQVYILSGEGIIKSGDTEIKVEPGDAIYIAPNEPHLVQNLPQQKFTFLCIIPAGCEDRVKE</sequence>
<protein>
    <recommendedName>
        <fullName evidence="1">Cupin type-2 domain-containing protein</fullName>
    </recommendedName>
</protein>
<evidence type="ECO:0000313" key="2">
    <source>
        <dbReference type="EMBL" id="OQA55882.1"/>
    </source>
</evidence>
<dbReference type="InterPro" id="IPR011051">
    <property type="entry name" value="RmlC_Cupin_sf"/>
</dbReference>